<dbReference type="EMBL" id="DSEU01000040">
    <property type="protein sequence ID" value="HEM67099.1"/>
    <property type="molecule type" value="Genomic_DNA"/>
</dbReference>
<organism evidence="1">
    <name type="scientific">Ignisphaera aggregans</name>
    <dbReference type="NCBI Taxonomy" id="334771"/>
    <lineage>
        <taxon>Archaea</taxon>
        <taxon>Thermoproteota</taxon>
        <taxon>Thermoprotei</taxon>
        <taxon>Desulfurococcales</taxon>
        <taxon>Desulfurococcaceae</taxon>
        <taxon>Ignisphaera</taxon>
    </lineage>
</organism>
<gene>
    <name evidence="1" type="ORF">ENO26_05985</name>
</gene>
<proteinExistence type="predicted"/>
<accession>A0A7J2U3F5</accession>
<protein>
    <submittedName>
        <fullName evidence="1">Uncharacterized protein</fullName>
    </submittedName>
</protein>
<evidence type="ECO:0000313" key="1">
    <source>
        <dbReference type="EMBL" id="HEM67099.1"/>
    </source>
</evidence>
<reference evidence="1" key="1">
    <citation type="journal article" date="2020" name="mSystems">
        <title>Genome- and Community-Level Interaction Insights into Carbon Utilization and Element Cycling Functions of Hydrothermarchaeota in Hydrothermal Sediment.</title>
        <authorList>
            <person name="Zhou Z."/>
            <person name="Liu Y."/>
            <person name="Xu W."/>
            <person name="Pan J."/>
            <person name="Luo Z.H."/>
            <person name="Li M."/>
        </authorList>
    </citation>
    <scope>NUCLEOTIDE SEQUENCE [LARGE SCALE GENOMIC DNA]</scope>
    <source>
        <strain evidence="1">SpSt-125</strain>
    </source>
</reference>
<name>A0A7J2U3F5_9CREN</name>
<dbReference type="AlphaFoldDB" id="A0A7J2U3F5"/>
<sequence>MVTARARFLIKRLEEKYGLVGRVAGRYIAAGLSVELMHPTRYGAIHIIARGGGKVFAIEVVDKPEKLSLDVIKTFAEKVKLVKASPILVLYSNNVKLPDELYKFCIENGVKIRVIRSREVIA</sequence>
<comment type="caution">
    <text evidence="1">The sequence shown here is derived from an EMBL/GenBank/DDBJ whole genome shotgun (WGS) entry which is preliminary data.</text>
</comment>